<proteinExistence type="predicted"/>
<accession>A0A1I8ACC4</accession>
<sequence length="16" mass="1818">NFKAIACIGLVIDERR</sequence>
<reference evidence="2" key="1">
    <citation type="submission" date="2016-11" db="UniProtKB">
        <authorList>
            <consortium name="WormBaseParasite"/>
        </authorList>
    </citation>
    <scope>IDENTIFICATION</scope>
</reference>
<evidence type="ECO:0000313" key="1">
    <source>
        <dbReference type="Proteomes" id="UP000095287"/>
    </source>
</evidence>
<keyword evidence="1" id="KW-1185">Reference proteome</keyword>
<protein>
    <submittedName>
        <fullName evidence="2">Uncharacterized protein</fullName>
    </submittedName>
</protein>
<dbReference type="Proteomes" id="UP000095287">
    <property type="component" value="Unplaced"/>
</dbReference>
<dbReference type="AlphaFoldDB" id="A0A1I8ACC4"/>
<organism evidence="1 2">
    <name type="scientific">Steinernema glaseri</name>
    <dbReference type="NCBI Taxonomy" id="37863"/>
    <lineage>
        <taxon>Eukaryota</taxon>
        <taxon>Metazoa</taxon>
        <taxon>Ecdysozoa</taxon>
        <taxon>Nematoda</taxon>
        <taxon>Chromadorea</taxon>
        <taxon>Rhabditida</taxon>
        <taxon>Tylenchina</taxon>
        <taxon>Panagrolaimomorpha</taxon>
        <taxon>Strongyloidoidea</taxon>
        <taxon>Steinernematidae</taxon>
        <taxon>Steinernema</taxon>
    </lineage>
</organism>
<name>A0A1I8ACC4_9BILA</name>
<dbReference type="WBParaSite" id="L893_g4147.t1">
    <property type="protein sequence ID" value="L893_g4147.t1"/>
    <property type="gene ID" value="L893_g4147"/>
</dbReference>
<evidence type="ECO:0000313" key="2">
    <source>
        <dbReference type="WBParaSite" id="L893_g4147.t1"/>
    </source>
</evidence>